<comment type="caution">
    <text evidence="2">The sequence shown here is derived from an EMBL/GenBank/DDBJ whole genome shotgun (WGS) entry which is preliminary data.</text>
</comment>
<sequence>MFSNIECTWVFCKKKGERKNKKKFLSKKNKKEEMKLKVIFGKDIRLWHEPKENRYAELMLFVEKTFELKRNEYQLQYEDVEMDRITMSSEEDFEEALGCAMSQDRKSLKLFVVKVRKEEKKEQQRGRKEKKSVKK</sequence>
<dbReference type="SUPFAM" id="SSF54277">
    <property type="entry name" value="CAD &amp; PB1 domains"/>
    <property type="match status" value="1"/>
</dbReference>
<evidence type="ECO:0000259" key="1">
    <source>
        <dbReference type="PROSITE" id="PS51745"/>
    </source>
</evidence>
<evidence type="ECO:0000313" key="2">
    <source>
        <dbReference type="EMBL" id="ETO25337.1"/>
    </source>
</evidence>
<dbReference type="InterPro" id="IPR053793">
    <property type="entry name" value="PB1-like"/>
</dbReference>
<dbReference type="Proteomes" id="UP000023152">
    <property type="component" value="Unassembled WGS sequence"/>
</dbReference>
<dbReference type="Pfam" id="PF00564">
    <property type="entry name" value="PB1"/>
    <property type="match status" value="1"/>
</dbReference>
<dbReference type="EMBL" id="ASPP01008620">
    <property type="protein sequence ID" value="ETO25337.1"/>
    <property type="molecule type" value="Genomic_DNA"/>
</dbReference>
<accession>X6NJ11</accession>
<proteinExistence type="predicted"/>
<feature type="non-terminal residue" evidence="2">
    <location>
        <position position="135"/>
    </location>
</feature>
<dbReference type="PROSITE" id="PS51745">
    <property type="entry name" value="PB1"/>
    <property type="match status" value="1"/>
</dbReference>
<dbReference type="CDD" id="cd05992">
    <property type="entry name" value="PB1"/>
    <property type="match status" value="1"/>
</dbReference>
<evidence type="ECO:0000313" key="3">
    <source>
        <dbReference type="Proteomes" id="UP000023152"/>
    </source>
</evidence>
<organism evidence="2 3">
    <name type="scientific">Reticulomyxa filosa</name>
    <dbReference type="NCBI Taxonomy" id="46433"/>
    <lineage>
        <taxon>Eukaryota</taxon>
        <taxon>Sar</taxon>
        <taxon>Rhizaria</taxon>
        <taxon>Retaria</taxon>
        <taxon>Foraminifera</taxon>
        <taxon>Monothalamids</taxon>
        <taxon>Reticulomyxidae</taxon>
        <taxon>Reticulomyxa</taxon>
    </lineage>
</organism>
<feature type="domain" description="PB1" evidence="1">
    <location>
        <begin position="33"/>
        <end position="115"/>
    </location>
</feature>
<dbReference type="AlphaFoldDB" id="X6NJ11"/>
<gene>
    <name evidence="2" type="ORF">RFI_11798</name>
</gene>
<name>X6NJ11_RETFI</name>
<reference evidence="2 3" key="1">
    <citation type="journal article" date="2013" name="Curr. Biol.">
        <title>The Genome of the Foraminiferan Reticulomyxa filosa.</title>
        <authorList>
            <person name="Glockner G."/>
            <person name="Hulsmann N."/>
            <person name="Schleicher M."/>
            <person name="Noegel A.A."/>
            <person name="Eichinger L."/>
            <person name="Gallinger C."/>
            <person name="Pawlowski J."/>
            <person name="Sierra R."/>
            <person name="Euteneuer U."/>
            <person name="Pillet L."/>
            <person name="Moustafa A."/>
            <person name="Platzer M."/>
            <person name="Groth M."/>
            <person name="Szafranski K."/>
            <person name="Schliwa M."/>
        </authorList>
    </citation>
    <scope>NUCLEOTIDE SEQUENCE [LARGE SCALE GENOMIC DNA]</scope>
</reference>
<keyword evidence="3" id="KW-1185">Reference proteome</keyword>
<dbReference type="Gene3D" id="3.10.20.90">
    <property type="entry name" value="Phosphatidylinositol 3-kinase Catalytic Subunit, Chain A, domain 1"/>
    <property type="match status" value="1"/>
</dbReference>
<protein>
    <recommendedName>
        <fullName evidence="1">PB1 domain-containing protein</fullName>
    </recommendedName>
</protein>
<dbReference type="SMART" id="SM00666">
    <property type="entry name" value="PB1"/>
    <property type="match status" value="1"/>
</dbReference>
<dbReference type="InterPro" id="IPR000270">
    <property type="entry name" value="PB1_dom"/>
</dbReference>